<dbReference type="SUPFAM" id="SSF53098">
    <property type="entry name" value="Ribonuclease H-like"/>
    <property type="match status" value="1"/>
</dbReference>
<dbReference type="InterPro" id="IPR013520">
    <property type="entry name" value="Ribonucl_H"/>
</dbReference>
<keyword evidence="3 6" id="KW-0378">Hydrolase</keyword>
<dbReference type="CDD" id="cd06127">
    <property type="entry name" value="DEDDh"/>
    <property type="match status" value="1"/>
</dbReference>
<organism evidence="6 7">
    <name type="scientific">Halomonas tibetensis</name>
    <dbReference type="NCBI Taxonomy" id="2259590"/>
    <lineage>
        <taxon>Bacteria</taxon>
        <taxon>Pseudomonadati</taxon>
        <taxon>Pseudomonadota</taxon>
        <taxon>Gammaproteobacteria</taxon>
        <taxon>Oceanospirillales</taxon>
        <taxon>Halomonadaceae</taxon>
        <taxon>Halomonas</taxon>
    </lineage>
</organism>
<dbReference type="SMART" id="SM00479">
    <property type="entry name" value="EXOIII"/>
    <property type="match status" value="1"/>
</dbReference>
<dbReference type="Pfam" id="PF00929">
    <property type="entry name" value="RNase_T"/>
    <property type="match status" value="1"/>
</dbReference>
<proteinExistence type="predicted"/>
<comment type="caution">
    <text evidence="6">The sequence shown here is derived from an EMBL/GenBank/DDBJ whole genome shotgun (WGS) entry which is preliminary data.</text>
</comment>
<gene>
    <name evidence="6" type="ORF">ACFODV_16720</name>
</gene>
<evidence type="ECO:0000256" key="1">
    <source>
        <dbReference type="ARBA" id="ARBA00012417"/>
    </source>
</evidence>
<keyword evidence="2" id="KW-0540">Nuclease</keyword>
<dbReference type="EC" id="2.7.7.7" evidence="1"/>
<reference evidence="7" key="1">
    <citation type="journal article" date="2019" name="Int. J. Syst. Evol. Microbiol.">
        <title>The Global Catalogue of Microorganisms (GCM) 10K type strain sequencing project: providing services to taxonomists for standard genome sequencing and annotation.</title>
        <authorList>
            <consortium name="The Broad Institute Genomics Platform"/>
            <consortium name="The Broad Institute Genome Sequencing Center for Infectious Disease"/>
            <person name="Wu L."/>
            <person name="Ma J."/>
        </authorList>
    </citation>
    <scope>NUCLEOTIDE SEQUENCE [LARGE SCALE GENOMIC DNA]</scope>
    <source>
        <strain evidence="7">KCTC 52660</strain>
    </source>
</reference>
<dbReference type="InterPro" id="IPR047296">
    <property type="entry name" value="GIY-YIG_UvrC_Cho"/>
</dbReference>
<dbReference type="InterPro" id="IPR012337">
    <property type="entry name" value="RNaseH-like_sf"/>
</dbReference>
<dbReference type="EMBL" id="JBHRSQ010000040">
    <property type="protein sequence ID" value="MFC2993664.1"/>
    <property type="molecule type" value="Genomic_DNA"/>
</dbReference>
<dbReference type="InterPro" id="IPR006054">
    <property type="entry name" value="DnaQ"/>
</dbReference>
<dbReference type="CDD" id="cd10434">
    <property type="entry name" value="GIY-YIG_UvrC_Cho"/>
    <property type="match status" value="1"/>
</dbReference>
<evidence type="ECO:0000256" key="2">
    <source>
        <dbReference type="ARBA" id="ARBA00022722"/>
    </source>
</evidence>
<dbReference type="RefSeq" id="WP_379761483.1">
    <property type="nucleotide sequence ID" value="NZ_JBHRSQ010000040.1"/>
</dbReference>
<dbReference type="Proteomes" id="UP001595386">
    <property type="component" value="Unassembled WGS sequence"/>
</dbReference>
<dbReference type="Gene3D" id="3.40.1440.10">
    <property type="entry name" value="GIY-YIG endonuclease"/>
    <property type="match status" value="1"/>
</dbReference>
<dbReference type="NCBIfam" id="TIGR00573">
    <property type="entry name" value="dnaq"/>
    <property type="match status" value="1"/>
</dbReference>
<keyword evidence="3 6" id="KW-0269">Exonuclease</keyword>
<evidence type="ECO:0000259" key="5">
    <source>
        <dbReference type="PROSITE" id="PS50164"/>
    </source>
</evidence>
<comment type="catalytic activity">
    <reaction evidence="4">
        <text>DNA(n) + a 2'-deoxyribonucleoside 5'-triphosphate = DNA(n+1) + diphosphate</text>
        <dbReference type="Rhea" id="RHEA:22508"/>
        <dbReference type="Rhea" id="RHEA-COMP:17339"/>
        <dbReference type="Rhea" id="RHEA-COMP:17340"/>
        <dbReference type="ChEBI" id="CHEBI:33019"/>
        <dbReference type="ChEBI" id="CHEBI:61560"/>
        <dbReference type="ChEBI" id="CHEBI:173112"/>
        <dbReference type="EC" id="2.7.7.7"/>
    </reaction>
</comment>
<sequence length="467" mass="52495">MDGPLVFLDLETTGIRTTRDRITEIAALRLEQGVVTSRWHRLINPLVRIPAPIRELTGIHDEMVQDAPAFAEIAEALREWLGDATLVAHNARFDYGFLRNAYKRAGMSFSAEVICTLRLSRRLAPQHREHNLAALLERYGIAFPTRHRAMADAEALLALWQRWATEHPVARLDEEVQRQRRLPSLPAHLDPGMIQALPNAPGVYLMHGENDLPLYIGKSLNLRARVMSHFQADHRQDREMRLAQQVRRIDWQETAGDLGAQLLEARLVKERQPIMNRRLRRAGRLSGWSWPPDASRPALQRADALTGKEAEAMMGLFRSTRDANEALRQIATDQGLCLRLLGLEAGRGACFASQLGRCRGACRGDEPLAVHTARAREALSRLQIHHWPWAGRLAIGERGPTSAQAWHLVDHWCHLGSADSLAGLEALADARGAFDVDTYRILRRFLDGDSVDQLTLVTLPRRAESAS</sequence>
<evidence type="ECO:0000313" key="7">
    <source>
        <dbReference type="Proteomes" id="UP001595386"/>
    </source>
</evidence>
<evidence type="ECO:0000256" key="4">
    <source>
        <dbReference type="ARBA" id="ARBA00049244"/>
    </source>
</evidence>
<dbReference type="InterPro" id="IPR000305">
    <property type="entry name" value="GIY-YIG_endonuc"/>
</dbReference>
<dbReference type="InterPro" id="IPR036397">
    <property type="entry name" value="RNaseH_sf"/>
</dbReference>
<dbReference type="SMART" id="SM00465">
    <property type="entry name" value="GIYc"/>
    <property type="match status" value="1"/>
</dbReference>
<dbReference type="PANTHER" id="PTHR30231">
    <property type="entry name" value="DNA POLYMERASE III SUBUNIT EPSILON"/>
    <property type="match status" value="1"/>
</dbReference>
<protein>
    <recommendedName>
        <fullName evidence="1">DNA-directed DNA polymerase</fullName>
        <ecNumber evidence="1">2.7.7.7</ecNumber>
    </recommendedName>
</protein>
<evidence type="ECO:0000313" key="6">
    <source>
        <dbReference type="EMBL" id="MFC2993664.1"/>
    </source>
</evidence>
<dbReference type="InterPro" id="IPR035901">
    <property type="entry name" value="GIY-YIG_endonuc_sf"/>
</dbReference>
<dbReference type="PROSITE" id="PS50164">
    <property type="entry name" value="GIY_YIG"/>
    <property type="match status" value="1"/>
</dbReference>
<dbReference type="GO" id="GO:0004527">
    <property type="term" value="F:exonuclease activity"/>
    <property type="evidence" value="ECO:0007669"/>
    <property type="project" value="UniProtKB-KW"/>
</dbReference>
<dbReference type="Gene3D" id="3.30.420.10">
    <property type="entry name" value="Ribonuclease H-like superfamily/Ribonuclease H"/>
    <property type="match status" value="1"/>
</dbReference>
<keyword evidence="7" id="KW-1185">Reference proteome</keyword>
<evidence type="ECO:0000256" key="3">
    <source>
        <dbReference type="ARBA" id="ARBA00022839"/>
    </source>
</evidence>
<dbReference type="PANTHER" id="PTHR30231:SF37">
    <property type="entry name" value="EXODEOXYRIBONUCLEASE 10"/>
    <property type="match status" value="1"/>
</dbReference>
<feature type="domain" description="GIY-YIG" evidence="5">
    <location>
        <begin position="199"/>
        <end position="277"/>
    </location>
</feature>
<dbReference type="SUPFAM" id="SSF82771">
    <property type="entry name" value="GIY-YIG endonuclease"/>
    <property type="match status" value="1"/>
</dbReference>
<accession>A0ABV7BAD3</accession>
<name>A0ABV7BAD3_9GAMM</name>